<name>A0ABP8VB21_9GAMM</name>
<organism evidence="1 2">
    <name type="scientific">Kistimonas scapharcae</name>
    <dbReference type="NCBI Taxonomy" id="1036133"/>
    <lineage>
        <taxon>Bacteria</taxon>
        <taxon>Pseudomonadati</taxon>
        <taxon>Pseudomonadota</taxon>
        <taxon>Gammaproteobacteria</taxon>
        <taxon>Oceanospirillales</taxon>
        <taxon>Endozoicomonadaceae</taxon>
        <taxon>Kistimonas</taxon>
    </lineage>
</organism>
<evidence type="ECO:0000313" key="1">
    <source>
        <dbReference type="EMBL" id="GAA4652729.1"/>
    </source>
</evidence>
<proteinExistence type="predicted"/>
<dbReference type="Pfam" id="PF05990">
    <property type="entry name" value="DUF900"/>
    <property type="match status" value="1"/>
</dbReference>
<sequence length="324" mass="37131">MIIITNRNCLHEEDDPCQRFGAEFNTLGSDELRVAIADYQDAQGWSLDILDDTCLMNGKPVPASEYAFRYLQQRMKQHQRNCLFYVHGFNNDFADVLATARELESLYDVEVVAFSWPANGRQAFAGRAGGVASYLSDKREATQSVVAMDRVLEKLCRYLGCYNSDDDICDMRLSILFHSMGNYLFKCLFKSGVFQGETGVFDNVILCQADVNNLDHELWVDRIAFRRRLYITINENDYALGASRMKFGQRQLARHGHFSTNLVARNACYINLTEADQVGMSHSPFDHATTCQNQKLYQLFRSLFNGETVEKRLTFDSHCRAYEL</sequence>
<dbReference type="Proteomes" id="UP001500604">
    <property type="component" value="Unassembled WGS sequence"/>
</dbReference>
<dbReference type="RefSeq" id="WP_345199353.1">
    <property type="nucleotide sequence ID" value="NZ_BAABFL010000480.1"/>
</dbReference>
<evidence type="ECO:0008006" key="3">
    <source>
        <dbReference type="Google" id="ProtNLM"/>
    </source>
</evidence>
<keyword evidence="2" id="KW-1185">Reference proteome</keyword>
<dbReference type="EMBL" id="BAABFL010000480">
    <property type="protein sequence ID" value="GAA4652729.1"/>
    <property type="molecule type" value="Genomic_DNA"/>
</dbReference>
<dbReference type="InterPro" id="IPR010297">
    <property type="entry name" value="DUF900_hydrolase"/>
</dbReference>
<protein>
    <recommendedName>
        <fullName evidence="3">Alpha/beta hydrolase</fullName>
    </recommendedName>
</protein>
<gene>
    <name evidence="1" type="ORF">GCM10023116_50130</name>
</gene>
<evidence type="ECO:0000313" key="2">
    <source>
        <dbReference type="Proteomes" id="UP001500604"/>
    </source>
</evidence>
<reference evidence="2" key="1">
    <citation type="journal article" date="2019" name="Int. J. Syst. Evol. Microbiol.">
        <title>The Global Catalogue of Microorganisms (GCM) 10K type strain sequencing project: providing services to taxonomists for standard genome sequencing and annotation.</title>
        <authorList>
            <consortium name="The Broad Institute Genomics Platform"/>
            <consortium name="The Broad Institute Genome Sequencing Center for Infectious Disease"/>
            <person name="Wu L."/>
            <person name="Ma J."/>
        </authorList>
    </citation>
    <scope>NUCLEOTIDE SEQUENCE [LARGE SCALE GENOMIC DNA]</scope>
    <source>
        <strain evidence="2">JCM 17805</strain>
    </source>
</reference>
<comment type="caution">
    <text evidence="1">The sequence shown here is derived from an EMBL/GenBank/DDBJ whole genome shotgun (WGS) entry which is preliminary data.</text>
</comment>
<accession>A0ABP8VB21</accession>